<evidence type="ECO:0000313" key="9">
    <source>
        <dbReference type="Proteomes" id="UP000253975"/>
    </source>
</evidence>
<dbReference type="RefSeq" id="WP_114615897.1">
    <property type="nucleotide sequence ID" value="NZ_PPTO01000011.1"/>
</dbReference>
<feature type="transmembrane region" description="Helical" evidence="7">
    <location>
        <begin position="28"/>
        <end position="46"/>
    </location>
</feature>
<protein>
    <submittedName>
        <fullName evidence="8">ABC transporter permease</fullName>
    </submittedName>
</protein>
<keyword evidence="6 7" id="KW-0472">Membrane</keyword>
<feature type="transmembrane region" description="Helical" evidence="7">
    <location>
        <begin position="349"/>
        <end position="370"/>
    </location>
</feature>
<feature type="transmembrane region" description="Helical" evidence="7">
    <location>
        <begin position="409"/>
        <end position="431"/>
    </location>
</feature>
<feature type="transmembrane region" description="Helical" evidence="7">
    <location>
        <begin position="163"/>
        <end position="180"/>
    </location>
</feature>
<comment type="similarity">
    <text evidence="2">Belongs to the nucleobase:cation symporter-2 (NCS2) (TC 2.A.40) family.</text>
</comment>
<dbReference type="PANTHER" id="PTHR42810">
    <property type="entry name" value="PURINE PERMEASE C1399.01C-RELATED"/>
    <property type="match status" value="1"/>
</dbReference>
<feature type="transmembrane region" description="Helical" evidence="7">
    <location>
        <begin position="101"/>
        <end position="122"/>
    </location>
</feature>
<feature type="transmembrane region" description="Helical" evidence="7">
    <location>
        <begin position="52"/>
        <end position="71"/>
    </location>
</feature>
<keyword evidence="4 7" id="KW-0812">Transmembrane</keyword>
<dbReference type="GO" id="GO:0005886">
    <property type="term" value="C:plasma membrane"/>
    <property type="evidence" value="ECO:0007669"/>
    <property type="project" value="UniProtKB-ARBA"/>
</dbReference>
<accession>A0A369LHV8</accession>
<evidence type="ECO:0000256" key="7">
    <source>
        <dbReference type="SAM" id="Phobius"/>
    </source>
</evidence>
<evidence type="ECO:0000256" key="3">
    <source>
        <dbReference type="ARBA" id="ARBA00022448"/>
    </source>
</evidence>
<evidence type="ECO:0000256" key="6">
    <source>
        <dbReference type="ARBA" id="ARBA00023136"/>
    </source>
</evidence>
<dbReference type="InterPro" id="IPR006043">
    <property type="entry name" value="NCS2"/>
</dbReference>
<name>A0A369LHV8_9ACTN</name>
<comment type="caution">
    <text evidence="8">The sequence shown here is derived from an EMBL/GenBank/DDBJ whole genome shotgun (WGS) entry which is preliminary data.</text>
</comment>
<feature type="transmembrane region" description="Helical" evidence="7">
    <location>
        <begin position="382"/>
        <end position="403"/>
    </location>
</feature>
<comment type="subcellular location">
    <subcellularLocation>
        <location evidence="1">Membrane</location>
        <topology evidence="1">Multi-pass membrane protein</topology>
    </subcellularLocation>
</comment>
<proteinExistence type="inferred from homology"/>
<evidence type="ECO:0000313" key="8">
    <source>
        <dbReference type="EMBL" id="RDB57806.1"/>
    </source>
</evidence>
<dbReference type="AlphaFoldDB" id="A0A369LHV8"/>
<organism evidence="8 9">
    <name type="scientific">Slackia isoflavoniconvertens</name>
    <dbReference type="NCBI Taxonomy" id="572010"/>
    <lineage>
        <taxon>Bacteria</taxon>
        <taxon>Bacillati</taxon>
        <taxon>Actinomycetota</taxon>
        <taxon>Coriobacteriia</taxon>
        <taxon>Eggerthellales</taxon>
        <taxon>Eggerthellaceae</taxon>
        <taxon>Slackia</taxon>
    </lineage>
</organism>
<feature type="transmembrane region" description="Helical" evidence="7">
    <location>
        <begin position="187"/>
        <end position="206"/>
    </location>
</feature>
<dbReference type="Pfam" id="PF00860">
    <property type="entry name" value="Xan_ur_permease"/>
    <property type="match status" value="1"/>
</dbReference>
<sequence length="453" mass="47077">MSDNARATSEIETPPAVYDATTLGKPRMFVLGIQHMFAMFGATILVPVLTGLSVSDTLLFAGLGTLLFHILAKGKVPAFLGSSFAFIAGYAAIAPNGEAELLPYACLGVACAGLLYLVLSALFRAFGPARVMRFFPPVVTGPIVICIGLILASSAIANCSTNWIVAIIAIATIVVCNIWGRGMVKIIPILIGVVVSYAAAAVMGEVDFSGVAEAKWIGLPFSWENTVFSLFGPGFDAGLAITAIITIMPLAFATMIEHIGDISAISSTCERNFIANPGLHRTLLGDGLATILASLFGAPANTTYGENTGVLALTRVFDARVVRIAACCAIVLSFSPKFAAVIGAMPSCVIGGVSLVLYGMISAVGVRNLVENHVDFQKSRNVLVAAIVLVLSIGIAYSAAGAITFEVSGIVISLSGLAIGSLAGIILNAILPGKDYEFDESDIAEEEHALTLQ</sequence>
<feature type="transmembrane region" description="Helical" evidence="7">
    <location>
        <begin position="321"/>
        <end position="343"/>
    </location>
</feature>
<dbReference type="EMBL" id="PPTO01000011">
    <property type="protein sequence ID" value="RDB57806.1"/>
    <property type="molecule type" value="Genomic_DNA"/>
</dbReference>
<dbReference type="PANTHER" id="PTHR42810:SF2">
    <property type="entry name" value="PURINE PERMEASE C1399.01C-RELATED"/>
    <property type="match status" value="1"/>
</dbReference>
<dbReference type="NCBIfam" id="TIGR00801">
    <property type="entry name" value="ncs2"/>
    <property type="match status" value="1"/>
</dbReference>
<evidence type="ECO:0000256" key="2">
    <source>
        <dbReference type="ARBA" id="ARBA00008821"/>
    </source>
</evidence>
<keyword evidence="3" id="KW-0813">Transport</keyword>
<evidence type="ECO:0000256" key="4">
    <source>
        <dbReference type="ARBA" id="ARBA00022692"/>
    </source>
</evidence>
<feature type="transmembrane region" description="Helical" evidence="7">
    <location>
        <begin position="78"/>
        <end position="95"/>
    </location>
</feature>
<feature type="transmembrane region" description="Helical" evidence="7">
    <location>
        <begin position="134"/>
        <end position="157"/>
    </location>
</feature>
<dbReference type="Proteomes" id="UP000253975">
    <property type="component" value="Unassembled WGS sequence"/>
</dbReference>
<gene>
    <name evidence="8" type="ORF">C1881_07445</name>
</gene>
<dbReference type="InterPro" id="IPR006042">
    <property type="entry name" value="Xan_ur_permease"/>
</dbReference>
<feature type="transmembrane region" description="Helical" evidence="7">
    <location>
        <begin position="226"/>
        <end position="252"/>
    </location>
</feature>
<reference evidence="8 9" key="1">
    <citation type="journal article" date="2018" name="Elife">
        <title>Discovery and characterization of a prevalent human gut bacterial enzyme sufficient for the inactivation of a family of plant toxins.</title>
        <authorList>
            <person name="Koppel N."/>
            <person name="Bisanz J.E."/>
            <person name="Pandelia M.E."/>
            <person name="Turnbaugh P.J."/>
            <person name="Balskus E.P."/>
        </authorList>
    </citation>
    <scope>NUCLEOTIDE SEQUENCE [LARGE SCALE GENOMIC DNA]</scope>
    <source>
        <strain evidence="8 9">OB21 GAM31</strain>
    </source>
</reference>
<keyword evidence="5 7" id="KW-1133">Transmembrane helix</keyword>
<evidence type="ECO:0000256" key="5">
    <source>
        <dbReference type="ARBA" id="ARBA00022989"/>
    </source>
</evidence>
<evidence type="ECO:0000256" key="1">
    <source>
        <dbReference type="ARBA" id="ARBA00004141"/>
    </source>
</evidence>
<dbReference type="GO" id="GO:0042907">
    <property type="term" value="F:xanthine transmembrane transporter activity"/>
    <property type="evidence" value="ECO:0007669"/>
    <property type="project" value="TreeGrafter"/>
</dbReference>